<evidence type="ECO:0000313" key="1">
    <source>
        <dbReference type="EMBL" id="NVK77311.1"/>
    </source>
</evidence>
<dbReference type="Proteomes" id="UP000587462">
    <property type="component" value="Unassembled WGS sequence"/>
</dbReference>
<organism evidence="1 2">
    <name type="scientific">Streptomyces morookaense</name>
    <name type="common">Streptoverticillium morookaense</name>
    <dbReference type="NCBI Taxonomy" id="1970"/>
    <lineage>
        <taxon>Bacteria</taxon>
        <taxon>Bacillati</taxon>
        <taxon>Actinomycetota</taxon>
        <taxon>Actinomycetes</taxon>
        <taxon>Kitasatosporales</taxon>
        <taxon>Streptomycetaceae</taxon>
        <taxon>Streptomyces</taxon>
    </lineage>
</organism>
<name>A0A7Y7E6E6_STRMO</name>
<dbReference type="RefSeq" id="WP_171079091.1">
    <property type="nucleotide sequence ID" value="NZ_BNBU01000002.1"/>
</dbReference>
<gene>
    <name evidence="1" type="ORF">HG542_06510</name>
</gene>
<accession>A0A7Y7E6E6</accession>
<reference evidence="1 2" key="1">
    <citation type="submission" date="2020-04" db="EMBL/GenBank/DDBJ databases">
        <title>Draft Genome Sequence of Streptomyces morookaense DSM 40503, an 8-azaguanine-producing strain.</title>
        <authorList>
            <person name="Qi J."/>
            <person name="Gao J.-M."/>
        </authorList>
    </citation>
    <scope>NUCLEOTIDE SEQUENCE [LARGE SCALE GENOMIC DNA]</scope>
    <source>
        <strain evidence="1 2">DSM 40503</strain>
    </source>
</reference>
<protein>
    <submittedName>
        <fullName evidence="1">Uncharacterized protein</fullName>
    </submittedName>
</protein>
<evidence type="ECO:0000313" key="2">
    <source>
        <dbReference type="Proteomes" id="UP000587462"/>
    </source>
</evidence>
<dbReference type="EMBL" id="JABBXF010000010">
    <property type="protein sequence ID" value="NVK77311.1"/>
    <property type="molecule type" value="Genomic_DNA"/>
</dbReference>
<comment type="caution">
    <text evidence="1">The sequence shown here is derived from an EMBL/GenBank/DDBJ whole genome shotgun (WGS) entry which is preliminary data.</text>
</comment>
<keyword evidence="2" id="KW-1185">Reference proteome</keyword>
<proteinExistence type="predicted"/>
<dbReference type="AlphaFoldDB" id="A0A7Y7E6E6"/>
<sequence>MTQQATEVRGDTVRLVARAAPGTVIVTPWGTPFSEHGALARLTVSGYGAHRRADGRFTGPVALPPSPCPTQPRNVVAEGDVSMTAVTEAEFCDRTALAFVLGVRLPRCRQEVAYKRRGARPVWLHGLGDAEEAHSWACVMFRDDRPEALVWQGGPRRLWDEAEEVYAWWARQGEPRHDRFGLTITRTGHSVWLDSPGNVVGPLAR</sequence>